<dbReference type="SUPFAM" id="SSF82185">
    <property type="entry name" value="Histone H3 K4-specific methyltransferase SET7/9 N-terminal domain"/>
    <property type="match status" value="1"/>
</dbReference>
<sequence>MNLLALKHHVQCTSYESWLTVKPHDLGTYVVCDGSIMSYESWLTVKPHDLGTYVVCDGSITSYESWLTAKPHDLGTYVVCDGSVISQYKERAVCVMCHEIRTDTSHHSVYWLMRKNSVWSLHTDYSSLYNIMTIYKW</sequence>
<protein>
    <submittedName>
        <fullName evidence="1">Uncharacterized protein</fullName>
    </submittedName>
</protein>
<gene>
    <name evidence="1" type="ORF">ElyMa_000276900</name>
</gene>
<comment type="caution">
    <text evidence="1">The sequence shown here is derived from an EMBL/GenBank/DDBJ whole genome shotgun (WGS) entry which is preliminary data.</text>
</comment>
<evidence type="ECO:0000313" key="1">
    <source>
        <dbReference type="EMBL" id="GFR68372.1"/>
    </source>
</evidence>
<dbReference type="Proteomes" id="UP000762676">
    <property type="component" value="Unassembled WGS sequence"/>
</dbReference>
<name>A0AAV4F524_9GAST</name>
<keyword evidence="2" id="KW-1185">Reference proteome</keyword>
<proteinExistence type="predicted"/>
<organism evidence="1 2">
    <name type="scientific">Elysia marginata</name>
    <dbReference type="NCBI Taxonomy" id="1093978"/>
    <lineage>
        <taxon>Eukaryota</taxon>
        <taxon>Metazoa</taxon>
        <taxon>Spiralia</taxon>
        <taxon>Lophotrochozoa</taxon>
        <taxon>Mollusca</taxon>
        <taxon>Gastropoda</taxon>
        <taxon>Heterobranchia</taxon>
        <taxon>Euthyneura</taxon>
        <taxon>Panpulmonata</taxon>
        <taxon>Sacoglossa</taxon>
        <taxon>Placobranchoidea</taxon>
        <taxon>Plakobranchidae</taxon>
        <taxon>Elysia</taxon>
    </lineage>
</organism>
<dbReference type="EMBL" id="BMAT01000551">
    <property type="protein sequence ID" value="GFR68372.1"/>
    <property type="molecule type" value="Genomic_DNA"/>
</dbReference>
<dbReference type="AlphaFoldDB" id="A0AAV4F524"/>
<evidence type="ECO:0000313" key="2">
    <source>
        <dbReference type="Proteomes" id="UP000762676"/>
    </source>
</evidence>
<reference evidence="1 2" key="1">
    <citation type="journal article" date="2021" name="Elife">
        <title>Chloroplast acquisition without the gene transfer in kleptoplastic sea slugs, Plakobranchus ocellatus.</title>
        <authorList>
            <person name="Maeda T."/>
            <person name="Takahashi S."/>
            <person name="Yoshida T."/>
            <person name="Shimamura S."/>
            <person name="Takaki Y."/>
            <person name="Nagai Y."/>
            <person name="Toyoda A."/>
            <person name="Suzuki Y."/>
            <person name="Arimoto A."/>
            <person name="Ishii H."/>
            <person name="Satoh N."/>
            <person name="Nishiyama T."/>
            <person name="Hasebe M."/>
            <person name="Maruyama T."/>
            <person name="Minagawa J."/>
            <person name="Obokata J."/>
            <person name="Shigenobu S."/>
        </authorList>
    </citation>
    <scope>NUCLEOTIDE SEQUENCE [LARGE SCALE GENOMIC DNA]</scope>
</reference>
<accession>A0AAV4F524</accession>